<dbReference type="EMBL" id="HG970334">
    <property type="protein sequence ID" value="CEF87470.1"/>
    <property type="molecule type" value="Genomic_DNA"/>
</dbReference>
<evidence type="ECO:0000313" key="3">
    <source>
        <dbReference type="EnsemblFungi" id="CEF87470"/>
    </source>
</evidence>
<feature type="compositionally biased region" description="Basic and acidic residues" evidence="1">
    <location>
        <begin position="106"/>
        <end position="116"/>
    </location>
</feature>
<dbReference type="InParanoid" id="A0A098E041"/>
<feature type="compositionally biased region" description="Basic and acidic residues" evidence="1">
    <location>
        <begin position="37"/>
        <end position="47"/>
    </location>
</feature>
<accession>A0A0E0SM07</accession>
<keyword evidence="4" id="KW-1185">Reference proteome</keyword>
<proteinExistence type="predicted"/>
<feature type="compositionally biased region" description="Basic and acidic residues" evidence="1">
    <location>
        <begin position="58"/>
        <end position="77"/>
    </location>
</feature>
<name>A0A098E041_GIBZE</name>
<feature type="region of interest" description="Disordered" evidence="1">
    <location>
        <begin position="17"/>
        <end position="77"/>
    </location>
</feature>
<gene>
    <name evidence="2" type="ORF">FGRAMPH1_01T17929</name>
</gene>
<organism evidence="2 4">
    <name type="scientific">Gibberella zeae (strain ATCC MYA-4620 / CBS 123657 / FGSC 9075 / NRRL 31084 / PH-1)</name>
    <name type="common">Wheat head blight fungus</name>
    <name type="synonym">Fusarium graminearum</name>
    <dbReference type="NCBI Taxonomy" id="229533"/>
    <lineage>
        <taxon>Eukaryota</taxon>
        <taxon>Fungi</taxon>
        <taxon>Dikarya</taxon>
        <taxon>Ascomycota</taxon>
        <taxon>Pezizomycotina</taxon>
        <taxon>Sordariomycetes</taxon>
        <taxon>Hypocreomycetidae</taxon>
        <taxon>Hypocreales</taxon>
        <taxon>Nectriaceae</taxon>
        <taxon>Fusarium</taxon>
    </lineage>
</organism>
<accession>A0A098E041</accession>
<dbReference type="VEuPathDB" id="FungiDB:FGRAMPH1_01G17929"/>
<reference evidence="3 4" key="2">
    <citation type="journal article" date="2010" name="Nature">
        <title>Comparative genomics reveals mobile pathogenicity chromosomes in Fusarium.</title>
        <authorList>
            <person name="Ma L.J."/>
            <person name="van der Does H.C."/>
            <person name="Borkovich K.A."/>
            <person name="Coleman J.J."/>
            <person name="Daboussi M.J."/>
            <person name="Di Pietro A."/>
            <person name="Dufresne M."/>
            <person name="Freitag M."/>
            <person name="Grabherr M."/>
            <person name="Henrissat B."/>
            <person name="Houterman P.M."/>
            <person name="Kang S."/>
            <person name="Shim W.B."/>
            <person name="Woloshuk C."/>
            <person name="Xie X."/>
            <person name="Xu J.R."/>
            <person name="Antoniw J."/>
            <person name="Baker S.E."/>
            <person name="Bluhm B.H."/>
            <person name="Breakspear A."/>
            <person name="Brown D.W."/>
            <person name="Butchko R.A."/>
            <person name="Chapman S."/>
            <person name="Coulson R."/>
            <person name="Coutinho P.M."/>
            <person name="Danchin E.G."/>
            <person name="Diener A."/>
            <person name="Gale L.R."/>
            <person name="Gardiner D.M."/>
            <person name="Goff S."/>
            <person name="Hammond-Kosack K.E."/>
            <person name="Hilburn K."/>
            <person name="Hua-Van A."/>
            <person name="Jonkers W."/>
            <person name="Kazan K."/>
            <person name="Kodira C.D."/>
            <person name="Koehrsen M."/>
            <person name="Kumar L."/>
            <person name="Lee Y.H."/>
            <person name="Li L."/>
            <person name="Manners J.M."/>
            <person name="Miranda-Saavedra D."/>
            <person name="Mukherjee M."/>
            <person name="Park G."/>
            <person name="Park J."/>
            <person name="Park S.Y."/>
            <person name="Proctor R.H."/>
            <person name="Regev A."/>
            <person name="Ruiz-Roldan M.C."/>
            <person name="Sain D."/>
            <person name="Sakthikumar S."/>
            <person name="Sykes S."/>
            <person name="Schwartz D.C."/>
            <person name="Turgeon B.G."/>
            <person name="Wapinski I."/>
            <person name="Yoder O."/>
            <person name="Young S."/>
            <person name="Zeng Q."/>
            <person name="Zhou S."/>
            <person name="Galagan J."/>
            <person name="Cuomo C.A."/>
            <person name="Kistler H.C."/>
            <person name="Rep M."/>
        </authorList>
    </citation>
    <scope>GENOME REANNOTATION</scope>
    <source>
        <strain evidence="4">ATCC MYA-4620 / CBS 123657 / FGSC 9075 / NRRL 31084 / PH-1</strain>
        <strain evidence="3">PH-1 / ATCC MYA-4620 / FGSC 9075 / NRRL 31084</strain>
    </source>
</reference>
<reference evidence="2 4" key="3">
    <citation type="journal article" date="2015" name="BMC Genomics">
        <title>The completed genome sequence of the pathogenic ascomycete fungus Fusarium graminearum.</title>
        <authorList>
            <person name="King R."/>
            <person name="Urban M."/>
            <person name="Hammond-Kosack M.C."/>
            <person name="Hassani-Pak K."/>
            <person name="Hammond-Kosack K.E."/>
        </authorList>
    </citation>
    <scope>NUCLEOTIDE SEQUENCE [LARGE SCALE GENOMIC DNA]</scope>
    <source>
        <strain evidence="4">ATCC MYA-4620 / CBS 123657 / FGSC 9075 / NRRL 31084 / PH-1</strain>
        <strain evidence="2">PH-1</strain>
    </source>
</reference>
<dbReference type="AlphaFoldDB" id="A0A098E041"/>
<feature type="compositionally biased region" description="Polar residues" evidence="1">
    <location>
        <begin position="21"/>
        <end position="31"/>
    </location>
</feature>
<feature type="region of interest" description="Disordered" evidence="1">
    <location>
        <begin position="92"/>
        <end position="128"/>
    </location>
</feature>
<evidence type="ECO:0000313" key="2">
    <source>
        <dbReference type="EMBL" id="CEF87470.1"/>
    </source>
</evidence>
<sequence length="128" mass="14776">MAGTSVDEAQNYCLKRRTRDGTASAQKQQEALNRVSEYPRREEEETKVGVGKRTAQMWRERGTKRGRERKRERERGTNFDVVQVRVELQKIRDQGTQGACEVGKAPGREREKRPDDQVGNEVEEGRND</sequence>
<dbReference type="Proteomes" id="UP000070720">
    <property type="component" value="Chromosome 3"/>
</dbReference>
<reference evidence="3 4" key="1">
    <citation type="journal article" date="2007" name="Science">
        <title>The Fusarium graminearum genome reveals a link between localized polymorphism and pathogen specialization.</title>
        <authorList>
            <person name="Cuomo C.A."/>
            <person name="Gueldener U."/>
            <person name="Xu J.-R."/>
            <person name="Trail F."/>
            <person name="Turgeon B.G."/>
            <person name="Di Pietro A."/>
            <person name="Walton J.D."/>
            <person name="Ma L.-J."/>
            <person name="Baker S.E."/>
            <person name="Rep M."/>
            <person name="Adam G."/>
            <person name="Antoniw J."/>
            <person name="Baldwin T."/>
            <person name="Calvo S.E."/>
            <person name="Chang Y.-L."/>
            <person name="DeCaprio D."/>
            <person name="Gale L.R."/>
            <person name="Gnerre S."/>
            <person name="Goswami R.S."/>
            <person name="Hammond-Kosack K."/>
            <person name="Harris L.J."/>
            <person name="Hilburn K."/>
            <person name="Kennell J.C."/>
            <person name="Kroken S."/>
            <person name="Magnuson J.K."/>
            <person name="Mannhaupt G."/>
            <person name="Mauceli E.W."/>
            <person name="Mewes H.-W."/>
            <person name="Mitterbauer R."/>
            <person name="Muehlbauer G."/>
            <person name="Muensterkoetter M."/>
            <person name="Nelson D."/>
            <person name="O'Donnell K."/>
            <person name="Ouellet T."/>
            <person name="Qi W."/>
            <person name="Quesneville H."/>
            <person name="Roncero M.I.G."/>
            <person name="Seong K.-Y."/>
            <person name="Tetko I.V."/>
            <person name="Urban M."/>
            <person name="Waalwijk C."/>
            <person name="Ward T.J."/>
            <person name="Yao J."/>
            <person name="Birren B.W."/>
            <person name="Kistler H.C."/>
        </authorList>
    </citation>
    <scope>NUCLEOTIDE SEQUENCE [LARGE SCALE GENOMIC DNA]</scope>
    <source>
        <strain evidence="4">ATCC MYA-4620 / CBS 123657 / FGSC 9075 / NRRL 31084 / PH-1</strain>
        <strain evidence="3">PH-1 / ATCC MYA-4620 / FGSC 9075 / NRRL 31084</strain>
    </source>
</reference>
<reference evidence="3" key="4">
    <citation type="submission" date="2017-01" db="UniProtKB">
        <authorList>
            <consortium name="EnsemblFungi"/>
        </authorList>
    </citation>
    <scope>IDENTIFICATION</scope>
    <source>
        <strain evidence="3">PH-1 / ATCC MYA-4620 / FGSC 9075 / NRRL 31084</strain>
    </source>
</reference>
<dbReference type="EnsemblFungi" id="CEF87470">
    <property type="protein sequence ID" value="CEF87470"/>
    <property type="gene ID" value="FGRRES_05445_M"/>
</dbReference>
<evidence type="ECO:0000256" key="1">
    <source>
        <dbReference type="SAM" id="MobiDB-lite"/>
    </source>
</evidence>
<protein>
    <submittedName>
        <fullName evidence="2">Chromosome 3, complete genome</fullName>
    </submittedName>
</protein>
<evidence type="ECO:0000313" key="4">
    <source>
        <dbReference type="Proteomes" id="UP000070720"/>
    </source>
</evidence>